<evidence type="ECO:0000313" key="1">
    <source>
        <dbReference type="EMBL" id="KAK7757329.1"/>
    </source>
</evidence>
<accession>A0AAN9UXC9</accession>
<reference evidence="1 2" key="1">
    <citation type="submission" date="2024-02" db="EMBL/GenBank/DDBJ databases">
        <title>De novo assembly and annotation of 12 fungi associated with fruit tree decline syndrome in Ontario, Canada.</title>
        <authorList>
            <person name="Sulman M."/>
            <person name="Ellouze W."/>
            <person name="Ilyukhin E."/>
        </authorList>
    </citation>
    <scope>NUCLEOTIDE SEQUENCE [LARGE SCALE GENOMIC DNA]</scope>
    <source>
        <strain evidence="1 2">M11/M66-122</strain>
    </source>
</reference>
<name>A0AAN9UXC9_9PEZI</name>
<gene>
    <name evidence="1" type="primary">CWC25_1</name>
    <name evidence="1" type="ORF">SLS62_000879</name>
</gene>
<dbReference type="EMBL" id="JAKJXP020000003">
    <property type="protein sequence ID" value="KAK7757329.1"/>
    <property type="molecule type" value="Genomic_DNA"/>
</dbReference>
<keyword evidence="2" id="KW-1185">Reference proteome</keyword>
<proteinExistence type="predicted"/>
<organism evidence="1 2">
    <name type="scientific">Diatrype stigma</name>
    <dbReference type="NCBI Taxonomy" id="117547"/>
    <lineage>
        <taxon>Eukaryota</taxon>
        <taxon>Fungi</taxon>
        <taxon>Dikarya</taxon>
        <taxon>Ascomycota</taxon>
        <taxon>Pezizomycotina</taxon>
        <taxon>Sordariomycetes</taxon>
        <taxon>Xylariomycetidae</taxon>
        <taxon>Xylariales</taxon>
        <taxon>Diatrypaceae</taxon>
        <taxon>Diatrype</taxon>
    </lineage>
</organism>
<dbReference type="Proteomes" id="UP001320420">
    <property type="component" value="Unassembled WGS sequence"/>
</dbReference>
<comment type="caution">
    <text evidence="1">The sequence shown here is derived from an EMBL/GenBank/DDBJ whole genome shotgun (WGS) entry which is preliminary data.</text>
</comment>
<dbReference type="AlphaFoldDB" id="A0AAN9UXC9"/>
<sequence length="191" mass="21328">MELALLDNYKAMTMAAMDSPLSTADPARWVVVHANTMPAGGSNVDRRPFLWRILTLAPAELDEAPITRAMRDLICRCMADNPNVRPNLEFALAVCRDAVLNMGERDYDELHFHDDAQIHETDAFLRHFINRLVLDAEVNAEQERLRHGRRATAIAALNPGDAAAHVDRERRRAQLAFGVEYGGRGKGKLSA</sequence>
<protein>
    <submittedName>
        <fullName evidence="1">RNA-splicing factor</fullName>
    </submittedName>
</protein>
<evidence type="ECO:0000313" key="2">
    <source>
        <dbReference type="Proteomes" id="UP001320420"/>
    </source>
</evidence>